<dbReference type="EMBL" id="CM037630">
    <property type="protein sequence ID" value="KAH7987234.1"/>
    <property type="molecule type" value="Genomic_DNA"/>
</dbReference>
<dbReference type="Proteomes" id="UP000827872">
    <property type="component" value="Linkage Group LG17"/>
</dbReference>
<sequence length="119" mass="13362">MPDGLVNLEVLLHFSILERHFKLLFWVLFYSVLKPLLDPISRLAWIMGCTPGGGIALEEGGSGTVGIALRCDYHRGKWHVSLPSWQWDLPVKARQLRSSANQPLHWFSGGRAVPTSGWI</sequence>
<comment type="caution">
    <text evidence="1">The sequence shown here is derived from an EMBL/GenBank/DDBJ whole genome shotgun (WGS) entry which is preliminary data.</text>
</comment>
<evidence type="ECO:0000313" key="2">
    <source>
        <dbReference type="Proteomes" id="UP000827872"/>
    </source>
</evidence>
<gene>
    <name evidence="1" type="ORF">K3G42_002287</name>
</gene>
<protein>
    <submittedName>
        <fullName evidence="1">Uncharacterized protein</fullName>
    </submittedName>
</protein>
<reference evidence="1" key="1">
    <citation type="submission" date="2021-08" db="EMBL/GenBank/DDBJ databases">
        <title>The first chromosome-level gecko genome reveals the dynamic sex chromosomes of Neotropical dwarf geckos (Sphaerodactylidae: Sphaerodactylus).</title>
        <authorList>
            <person name="Pinto B.J."/>
            <person name="Keating S.E."/>
            <person name="Gamble T."/>
        </authorList>
    </citation>
    <scope>NUCLEOTIDE SEQUENCE</scope>
    <source>
        <strain evidence="1">TG3544</strain>
    </source>
</reference>
<accession>A0ACB8E5A1</accession>
<organism evidence="1 2">
    <name type="scientific">Sphaerodactylus townsendi</name>
    <dbReference type="NCBI Taxonomy" id="933632"/>
    <lineage>
        <taxon>Eukaryota</taxon>
        <taxon>Metazoa</taxon>
        <taxon>Chordata</taxon>
        <taxon>Craniata</taxon>
        <taxon>Vertebrata</taxon>
        <taxon>Euteleostomi</taxon>
        <taxon>Lepidosauria</taxon>
        <taxon>Squamata</taxon>
        <taxon>Bifurcata</taxon>
        <taxon>Gekkota</taxon>
        <taxon>Sphaerodactylidae</taxon>
        <taxon>Sphaerodactylus</taxon>
    </lineage>
</organism>
<keyword evidence="2" id="KW-1185">Reference proteome</keyword>
<name>A0ACB8E5A1_9SAUR</name>
<evidence type="ECO:0000313" key="1">
    <source>
        <dbReference type="EMBL" id="KAH7987234.1"/>
    </source>
</evidence>
<proteinExistence type="predicted"/>